<dbReference type="Proteomes" id="UP001218188">
    <property type="component" value="Unassembled WGS sequence"/>
</dbReference>
<protein>
    <submittedName>
        <fullName evidence="3">Uncharacterized protein</fullName>
    </submittedName>
</protein>
<keyword evidence="4" id="KW-1185">Reference proteome</keyword>
<name>A0AAD6WWZ1_9AGAR</name>
<gene>
    <name evidence="3" type="ORF">C8F04DRAFT_1268076</name>
</gene>
<sequence>MPEPPSSSLPALPLALTRIRKHQHLHLKPLSTLAGSATHFPRAFKIAALHQNTDLQIFQDHLPLTPNTERHCEHQHLSSQPLNTPAHSALHLPRAFDHVPLTPNTERHSQVPQFLSQSLSTPARGAQDLPHGFRRISLDPPSLKAFASSISLSPCGIPARCTRPDPVVDPDGVEVSECTSLTHLASPSASLSTPQHATSTTTLHDQHIPSATSTPPSTALAFPFAVRITPTPFALPSFRVSPAPVQPAYKTAFARGQPLGAARHQHQHHQSRPPRPSLFTSNHHHRPKRSTLGSGAAPAPAPAVPPARVQPAYKRAVPRSVSARLSSLLTTTTVPSGQPLGAARHQHQHQQSRPPVSNPRIKGRFRAVNPWERRDTSTSTTTTTTTTTTMSATSATSLFVTAVGLALIVASVCRLLPIPRSARRLGLVGVAAAARPALLAVAAAARLALLAVAVVAAPVVAVLLVVDYLLLAPPFSAREWCEYYRYAFGLRVLHLRAPPSLQQINLLPPLGRIAALAGFPSPFAREGGGLLYVLALSDDWDLGDWLDPHGMSTRQFLNKLRVKIGVALNVANRKVHYRKCDLRQTHFWVWSFPVRNRLVAERLCQTVLDVEDNSRAEFDCLSPRCSTTHQEFWWLEKFGGFQNIRERIRVGLTLLGERVEQNDLEQAWLASY</sequence>
<organism evidence="3 4">
    <name type="scientific">Mycena alexandri</name>
    <dbReference type="NCBI Taxonomy" id="1745969"/>
    <lineage>
        <taxon>Eukaryota</taxon>
        <taxon>Fungi</taxon>
        <taxon>Dikarya</taxon>
        <taxon>Basidiomycota</taxon>
        <taxon>Agaricomycotina</taxon>
        <taxon>Agaricomycetes</taxon>
        <taxon>Agaricomycetidae</taxon>
        <taxon>Agaricales</taxon>
        <taxon>Marasmiineae</taxon>
        <taxon>Mycenaceae</taxon>
        <taxon>Mycena</taxon>
    </lineage>
</organism>
<reference evidence="3" key="1">
    <citation type="submission" date="2023-03" db="EMBL/GenBank/DDBJ databases">
        <title>Massive genome expansion in bonnet fungi (Mycena s.s.) driven by repeated elements and novel gene families across ecological guilds.</title>
        <authorList>
            <consortium name="Lawrence Berkeley National Laboratory"/>
            <person name="Harder C.B."/>
            <person name="Miyauchi S."/>
            <person name="Viragh M."/>
            <person name="Kuo A."/>
            <person name="Thoen E."/>
            <person name="Andreopoulos B."/>
            <person name="Lu D."/>
            <person name="Skrede I."/>
            <person name="Drula E."/>
            <person name="Henrissat B."/>
            <person name="Morin E."/>
            <person name="Kohler A."/>
            <person name="Barry K."/>
            <person name="LaButti K."/>
            <person name="Morin E."/>
            <person name="Salamov A."/>
            <person name="Lipzen A."/>
            <person name="Mereny Z."/>
            <person name="Hegedus B."/>
            <person name="Baldrian P."/>
            <person name="Stursova M."/>
            <person name="Weitz H."/>
            <person name="Taylor A."/>
            <person name="Grigoriev I.V."/>
            <person name="Nagy L.G."/>
            <person name="Martin F."/>
            <person name="Kauserud H."/>
        </authorList>
    </citation>
    <scope>NUCLEOTIDE SEQUENCE</scope>
    <source>
        <strain evidence="3">CBHHK200</strain>
    </source>
</reference>
<feature type="compositionally biased region" description="Basic residues" evidence="1">
    <location>
        <begin position="263"/>
        <end position="272"/>
    </location>
</feature>
<feature type="region of interest" description="Disordered" evidence="1">
    <location>
        <begin position="100"/>
        <end position="134"/>
    </location>
</feature>
<accession>A0AAD6WWZ1</accession>
<keyword evidence="2" id="KW-0812">Transmembrane</keyword>
<feature type="transmembrane region" description="Helical" evidence="2">
    <location>
        <begin position="450"/>
        <end position="470"/>
    </location>
</feature>
<feature type="region of interest" description="Disordered" evidence="1">
    <location>
        <begin position="258"/>
        <end position="308"/>
    </location>
</feature>
<comment type="caution">
    <text evidence="3">The sequence shown here is derived from an EMBL/GenBank/DDBJ whole genome shotgun (WGS) entry which is preliminary data.</text>
</comment>
<feature type="region of interest" description="Disordered" evidence="1">
    <location>
        <begin position="332"/>
        <end position="361"/>
    </location>
</feature>
<evidence type="ECO:0000313" key="3">
    <source>
        <dbReference type="EMBL" id="KAJ7026436.1"/>
    </source>
</evidence>
<evidence type="ECO:0000256" key="2">
    <source>
        <dbReference type="SAM" id="Phobius"/>
    </source>
</evidence>
<feature type="region of interest" description="Disordered" evidence="1">
    <location>
        <begin position="185"/>
        <end position="214"/>
    </location>
</feature>
<feature type="transmembrane region" description="Helical" evidence="2">
    <location>
        <begin position="395"/>
        <end position="413"/>
    </location>
</feature>
<dbReference type="AlphaFoldDB" id="A0AAD6WWZ1"/>
<dbReference type="EMBL" id="JARJCM010000138">
    <property type="protein sequence ID" value="KAJ7026436.1"/>
    <property type="molecule type" value="Genomic_DNA"/>
</dbReference>
<feature type="transmembrane region" description="Helical" evidence="2">
    <location>
        <begin position="425"/>
        <end position="444"/>
    </location>
</feature>
<keyword evidence="2" id="KW-1133">Transmembrane helix</keyword>
<evidence type="ECO:0000313" key="4">
    <source>
        <dbReference type="Proteomes" id="UP001218188"/>
    </source>
</evidence>
<feature type="compositionally biased region" description="Polar residues" evidence="1">
    <location>
        <begin position="110"/>
        <end position="121"/>
    </location>
</feature>
<proteinExistence type="predicted"/>
<keyword evidence="2" id="KW-0472">Membrane</keyword>
<evidence type="ECO:0000256" key="1">
    <source>
        <dbReference type="SAM" id="MobiDB-lite"/>
    </source>
</evidence>